<protein>
    <submittedName>
        <fullName evidence="1">Uncharacterized protein</fullName>
    </submittedName>
</protein>
<evidence type="ECO:0000313" key="2">
    <source>
        <dbReference type="EMBL" id="CAA7392787.1"/>
    </source>
</evidence>
<name>A0A7I8IGD5_SPIIN</name>
<evidence type="ECO:0000313" key="3">
    <source>
        <dbReference type="Proteomes" id="UP000663760"/>
    </source>
</evidence>
<gene>
    <name evidence="1" type="ORF">SI7747_03003312</name>
    <name evidence="2" type="ORF">SI8410_03003639</name>
</gene>
<organism evidence="1">
    <name type="scientific">Spirodela intermedia</name>
    <name type="common">Intermediate duckweed</name>
    <dbReference type="NCBI Taxonomy" id="51605"/>
    <lineage>
        <taxon>Eukaryota</taxon>
        <taxon>Viridiplantae</taxon>
        <taxon>Streptophyta</taxon>
        <taxon>Embryophyta</taxon>
        <taxon>Tracheophyta</taxon>
        <taxon>Spermatophyta</taxon>
        <taxon>Magnoliopsida</taxon>
        <taxon>Liliopsida</taxon>
        <taxon>Araceae</taxon>
        <taxon>Lemnoideae</taxon>
        <taxon>Spirodela</taxon>
    </lineage>
</organism>
<dbReference type="AlphaFoldDB" id="A0A7I8IGD5"/>
<dbReference type="EMBL" id="LR746266">
    <property type="protein sequence ID" value="CAA7392787.1"/>
    <property type="molecule type" value="Genomic_DNA"/>
</dbReference>
<evidence type="ECO:0000313" key="1">
    <source>
        <dbReference type="EMBL" id="CAA2617143.1"/>
    </source>
</evidence>
<accession>A0A7I8IGD5</accession>
<reference evidence="1" key="1">
    <citation type="submission" date="2019-12" db="EMBL/GenBank/DDBJ databases">
        <authorList>
            <person name="Scholz U."/>
            <person name="Mascher M."/>
            <person name="Fiebig A."/>
        </authorList>
    </citation>
    <scope>NUCLEOTIDE SEQUENCE</scope>
</reference>
<sequence length="158" mass="18087">MRPFSESPDLVLQESPKGVFWSVGELVIKVYEGSLDLRQGLEFLLQGLPDVVSLSQQHLRRQHDVHLHKVVRAKRVGSDSVDVLYGLMVPTRELTFSSTVVDQVRIVYNDSCDSRRSTCHTTMTRASFTRITDSMMSMIQRSRNIIYYSLQTDGKKSY</sequence>
<dbReference type="EMBL" id="LR743590">
    <property type="protein sequence ID" value="CAA2617143.1"/>
    <property type="molecule type" value="Genomic_DNA"/>
</dbReference>
<keyword evidence="3" id="KW-1185">Reference proteome</keyword>
<dbReference type="Proteomes" id="UP000663760">
    <property type="component" value="Chromosome 3"/>
</dbReference>
<proteinExistence type="predicted"/>